<dbReference type="Proteomes" id="UP000218811">
    <property type="component" value="Unassembled WGS sequence"/>
</dbReference>
<reference evidence="4 5" key="1">
    <citation type="journal article" date="2012" name="Science">
        <title>The Paleozoic origin of enzymatic lignin decomposition reconstructed from 31 fungal genomes.</title>
        <authorList>
            <person name="Floudas D."/>
            <person name="Binder M."/>
            <person name="Riley R."/>
            <person name="Barry K."/>
            <person name="Blanchette R.A."/>
            <person name="Henrissat B."/>
            <person name="Martinez A.T."/>
            <person name="Otillar R."/>
            <person name="Spatafora J.W."/>
            <person name="Yadav J.S."/>
            <person name="Aerts A."/>
            <person name="Benoit I."/>
            <person name="Boyd A."/>
            <person name="Carlson A."/>
            <person name="Copeland A."/>
            <person name="Coutinho P.M."/>
            <person name="de Vries R.P."/>
            <person name="Ferreira P."/>
            <person name="Findley K."/>
            <person name="Foster B."/>
            <person name="Gaskell J."/>
            <person name="Glotzer D."/>
            <person name="Gorecki P."/>
            <person name="Heitman J."/>
            <person name="Hesse C."/>
            <person name="Hori C."/>
            <person name="Igarashi K."/>
            <person name="Jurgens J.A."/>
            <person name="Kallen N."/>
            <person name="Kersten P."/>
            <person name="Kohler A."/>
            <person name="Kuees U."/>
            <person name="Kumar T.K.A."/>
            <person name="Kuo A."/>
            <person name="LaButti K."/>
            <person name="Larrondo L.F."/>
            <person name="Lindquist E."/>
            <person name="Ling A."/>
            <person name="Lombard V."/>
            <person name="Lucas S."/>
            <person name="Lundell T."/>
            <person name="Martin R."/>
            <person name="McLaughlin D.J."/>
            <person name="Morgenstern I."/>
            <person name="Morin E."/>
            <person name="Murat C."/>
            <person name="Nagy L.G."/>
            <person name="Nolan M."/>
            <person name="Ohm R.A."/>
            <person name="Patyshakuliyeva A."/>
            <person name="Rokas A."/>
            <person name="Ruiz-Duenas F.J."/>
            <person name="Sabat G."/>
            <person name="Salamov A."/>
            <person name="Samejima M."/>
            <person name="Schmutz J."/>
            <person name="Slot J.C."/>
            <person name="St John F."/>
            <person name="Stenlid J."/>
            <person name="Sun H."/>
            <person name="Sun S."/>
            <person name="Syed K."/>
            <person name="Tsang A."/>
            <person name="Wiebenga A."/>
            <person name="Young D."/>
            <person name="Pisabarro A."/>
            <person name="Eastwood D.C."/>
            <person name="Martin F."/>
            <person name="Cullen D."/>
            <person name="Grigoriev I.V."/>
            <person name="Hibbett D.S."/>
        </authorList>
    </citation>
    <scope>NUCLEOTIDE SEQUENCE [LARGE SCALE GENOMIC DNA]</scope>
    <source>
        <strain evidence="4 5">MD-104</strain>
    </source>
</reference>
<protein>
    <recommendedName>
        <fullName evidence="3">C2H2-type domain-containing protein</fullName>
    </recommendedName>
</protein>
<keyword evidence="1" id="KW-0863">Zinc-finger</keyword>
<accession>A0A2H3JMR7</accession>
<dbReference type="SUPFAM" id="SSF57667">
    <property type="entry name" value="beta-beta-alpha zinc fingers"/>
    <property type="match status" value="1"/>
</dbReference>
<feature type="compositionally biased region" description="Basic residues" evidence="2">
    <location>
        <begin position="63"/>
        <end position="82"/>
    </location>
</feature>
<dbReference type="PROSITE" id="PS50157">
    <property type="entry name" value="ZINC_FINGER_C2H2_2"/>
    <property type="match status" value="2"/>
</dbReference>
<keyword evidence="5" id="KW-1185">Reference proteome</keyword>
<keyword evidence="1" id="KW-0862">Zinc</keyword>
<dbReference type="Pfam" id="PF13912">
    <property type="entry name" value="zf-C2H2_6"/>
    <property type="match status" value="1"/>
</dbReference>
<gene>
    <name evidence="4" type="ORF">WOLCODRAFT_18207</name>
</gene>
<evidence type="ECO:0000259" key="3">
    <source>
        <dbReference type="PROSITE" id="PS50157"/>
    </source>
</evidence>
<dbReference type="GO" id="GO:0008270">
    <property type="term" value="F:zinc ion binding"/>
    <property type="evidence" value="ECO:0007669"/>
    <property type="project" value="UniProtKB-KW"/>
</dbReference>
<dbReference type="EMBL" id="KB468135">
    <property type="protein sequence ID" value="PCH43181.1"/>
    <property type="molecule type" value="Genomic_DNA"/>
</dbReference>
<evidence type="ECO:0000256" key="1">
    <source>
        <dbReference type="PROSITE-ProRule" id="PRU00042"/>
    </source>
</evidence>
<name>A0A2H3JMR7_WOLCO</name>
<sequence>MDANHYSAVANALRPDTGIDVQRATEALNTLTVSDSGRLDVQMNVNLHHSPELPDIEMQVPPRRQRTRHKGSTHGGSRHLTTKGKHQCHLCDASFTVLKDLERHNSTVHPRLGFLCSNCNETYSRKKALKRHLKTRHACRESQLFIYSQVCSDLPESEGK</sequence>
<dbReference type="Gene3D" id="3.30.160.60">
    <property type="entry name" value="Classic Zinc Finger"/>
    <property type="match status" value="1"/>
</dbReference>
<organism evidence="4 5">
    <name type="scientific">Wolfiporia cocos (strain MD-104)</name>
    <name type="common">Brown rot fungus</name>
    <dbReference type="NCBI Taxonomy" id="742152"/>
    <lineage>
        <taxon>Eukaryota</taxon>
        <taxon>Fungi</taxon>
        <taxon>Dikarya</taxon>
        <taxon>Basidiomycota</taxon>
        <taxon>Agaricomycotina</taxon>
        <taxon>Agaricomycetes</taxon>
        <taxon>Polyporales</taxon>
        <taxon>Phaeolaceae</taxon>
        <taxon>Wolfiporia</taxon>
    </lineage>
</organism>
<dbReference type="InterPro" id="IPR013087">
    <property type="entry name" value="Znf_C2H2_type"/>
</dbReference>
<feature type="domain" description="C2H2-type" evidence="3">
    <location>
        <begin position="114"/>
        <end position="142"/>
    </location>
</feature>
<evidence type="ECO:0000313" key="4">
    <source>
        <dbReference type="EMBL" id="PCH43181.1"/>
    </source>
</evidence>
<feature type="domain" description="C2H2-type" evidence="3">
    <location>
        <begin position="86"/>
        <end position="109"/>
    </location>
</feature>
<keyword evidence="1" id="KW-0479">Metal-binding</keyword>
<feature type="region of interest" description="Disordered" evidence="2">
    <location>
        <begin position="60"/>
        <end position="82"/>
    </location>
</feature>
<proteinExistence type="predicted"/>
<dbReference type="AlphaFoldDB" id="A0A2H3JMR7"/>
<dbReference type="PROSITE" id="PS00028">
    <property type="entry name" value="ZINC_FINGER_C2H2_1"/>
    <property type="match status" value="1"/>
</dbReference>
<evidence type="ECO:0000313" key="5">
    <source>
        <dbReference type="Proteomes" id="UP000218811"/>
    </source>
</evidence>
<evidence type="ECO:0000256" key="2">
    <source>
        <dbReference type="SAM" id="MobiDB-lite"/>
    </source>
</evidence>
<dbReference type="OrthoDB" id="4748970at2759"/>
<dbReference type="SMART" id="SM00355">
    <property type="entry name" value="ZnF_C2H2"/>
    <property type="match status" value="2"/>
</dbReference>
<dbReference type="InterPro" id="IPR036236">
    <property type="entry name" value="Znf_C2H2_sf"/>
</dbReference>
<dbReference type="Pfam" id="PF00096">
    <property type="entry name" value="zf-C2H2"/>
    <property type="match status" value="1"/>
</dbReference>